<dbReference type="Gene3D" id="1.10.3210.10">
    <property type="entry name" value="Hypothetical protein af1432"/>
    <property type="match status" value="1"/>
</dbReference>
<dbReference type="NCBIfam" id="TIGR03276">
    <property type="entry name" value="Phn-HD"/>
    <property type="match status" value="1"/>
</dbReference>
<dbReference type="EMBL" id="PYAL01000003">
    <property type="protein sequence ID" value="RXN90157.1"/>
    <property type="molecule type" value="Genomic_DNA"/>
</dbReference>
<dbReference type="OrthoDB" id="823268at2"/>
<dbReference type="CDD" id="cd00077">
    <property type="entry name" value="HDc"/>
    <property type="match status" value="1"/>
</dbReference>
<keyword evidence="3" id="KW-1185">Reference proteome</keyword>
<keyword evidence="2" id="KW-0378">Hydrolase</keyword>
<name>A0A4Q1HLW8_9BURK</name>
<comment type="caution">
    <text evidence="2">The sequence shown here is derived from an EMBL/GenBank/DDBJ whole genome shotgun (WGS) entry which is preliminary data.</text>
</comment>
<organism evidence="2 3">
    <name type="scientific">Achromobacter aloeverae</name>
    <dbReference type="NCBI Taxonomy" id="1750518"/>
    <lineage>
        <taxon>Bacteria</taxon>
        <taxon>Pseudomonadati</taxon>
        <taxon>Pseudomonadota</taxon>
        <taxon>Betaproteobacteria</taxon>
        <taxon>Burkholderiales</taxon>
        <taxon>Alcaligenaceae</taxon>
        <taxon>Achromobacter</taxon>
    </lineage>
</organism>
<dbReference type="InterPro" id="IPR017670">
    <property type="entry name" value="Phosphonate_degrad-assoc"/>
</dbReference>
<reference evidence="2 3" key="1">
    <citation type="journal article" date="2017" name="Int. J. Syst. Evol. Microbiol.">
        <title>Achromobacter aloeverae sp. nov., isolated from the root of Aloe vera (L.) Burm.f.</title>
        <authorList>
            <person name="Kuncharoen N."/>
            <person name="Muramatsu Y."/>
            <person name="Shibata C."/>
            <person name="Kamakura Y."/>
            <person name="Nakagawa Y."/>
            <person name="Tanasupawat S."/>
        </authorList>
    </citation>
    <scope>NUCLEOTIDE SEQUENCE [LARGE SCALE GENOMIC DNA]</scope>
    <source>
        <strain evidence="2 3">AVA-1</strain>
    </source>
</reference>
<dbReference type="InterPro" id="IPR006674">
    <property type="entry name" value="HD_domain"/>
</dbReference>
<dbReference type="PANTHER" id="PTHR40202">
    <property type="match status" value="1"/>
</dbReference>
<evidence type="ECO:0000313" key="3">
    <source>
        <dbReference type="Proteomes" id="UP000290849"/>
    </source>
</evidence>
<dbReference type="SUPFAM" id="SSF109604">
    <property type="entry name" value="HD-domain/PDEase-like"/>
    <property type="match status" value="1"/>
</dbReference>
<evidence type="ECO:0000259" key="1">
    <source>
        <dbReference type="Pfam" id="PF01966"/>
    </source>
</evidence>
<dbReference type="AlphaFoldDB" id="A0A4Q1HLW8"/>
<dbReference type="Proteomes" id="UP000290849">
    <property type="component" value="Unassembled WGS sequence"/>
</dbReference>
<feature type="domain" description="HD" evidence="1">
    <location>
        <begin position="29"/>
        <end position="87"/>
    </location>
</feature>
<dbReference type="PANTHER" id="PTHR40202:SF1">
    <property type="entry name" value="HD DOMAIN-CONTAINING PROTEIN"/>
    <property type="match status" value="1"/>
</dbReference>
<evidence type="ECO:0000313" key="2">
    <source>
        <dbReference type="EMBL" id="RXN90157.1"/>
    </source>
</evidence>
<sequence length="195" mass="21412">MALDLQQIRALYLRYGDLSYSGEPVTQLEHALQCAALAEAEGASDELICAALLHDVGHLLNKSSVNPALPGTDDLHQYYGLPFLRSVFPDAVVEPIHLHVDAKRCLCAVDEGYFNKLTAGSVRSLKRQGGPLSEVEAAEFLRRPYAEDALRVRRWDDRAKVAHLDTPDLEHFLTVVSRVMKAPGNAAGLGNQPSR</sequence>
<protein>
    <submittedName>
        <fullName evidence="2">Phosphohydrolase</fullName>
    </submittedName>
</protein>
<dbReference type="RefSeq" id="WP_129150592.1">
    <property type="nucleotide sequence ID" value="NZ_JBHSDO010000014.1"/>
</dbReference>
<dbReference type="InterPro" id="IPR003607">
    <property type="entry name" value="HD/PDEase_dom"/>
</dbReference>
<accession>A0A4Q1HLW8</accession>
<gene>
    <name evidence="2" type="ORF">C7R54_11515</name>
</gene>
<dbReference type="InterPro" id="IPR052567">
    <property type="entry name" value="OP_Dioxygenase"/>
</dbReference>
<proteinExistence type="predicted"/>
<dbReference type="GO" id="GO:0016787">
    <property type="term" value="F:hydrolase activity"/>
    <property type="evidence" value="ECO:0007669"/>
    <property type="project" value="UniProtKB-KW"/>
</dbReference>
<dbReference type="Pfam" id="PF01966">
    <property type="entry name" value="HD"/>
    <property type="match status" value="1"/>
</dbReference>